<gene>
    <name evidence="1" type="ORF">L9F63_023310</name>
</gene>
<feature type="non-terminal residue" evidence="1">
    <location>
        <position position="1"/>
    </location>
</feature>
<dbReference type="AlphaFoldDB" id="A0AAD7ZJG8"/>
<keyword evidence="2" id="KW-1185">Reference proteome</keyword>
<accession>A0AAD7ZJG8</accession>
<name>A0AAD7ZJG8_DIPPU</name>
<feature type="non-terminal residue" evidence="1">
    <location>
        <position position="71"/>
    </location>
</feature>
<dbReference type="Proteomes" id="UP001233999">
    <property type="component" value="Unassembled WGS sequence"/>
</dbReference>
<sequence length="71" mass="8341">KIIIAQFTNALFIIMFHHQNLKRHLIYQKKCRLLWLVAISIRRLRVAKPWCSLMTSVVEGETPVMQHGLIS</sequence>
<reference evidence="1" key="1">
    <citation type="journal article" date="2023" name="IScience">
        <title>Live-bearing cockroach genome reveals convergent evolutionary mechanisms linked to viviparity in insects and beyond.</title>
        <authorList>
            <person name="Fouks B."/>
            <person name="Harrison M.C."/>
            <person name="Mikhailova A.A."/>
            <person name="Marchal E."/>
            <person name="English S."/>
            <person name="Carruthers M."/>
            <person name="Jennings E.C."/>
            <person name="Chiamaka E.L."/>
            <person name="Frigard R.A."/>
            <person name="Pippel M."/>
            <person name="Attardo G.M."/>
            <person name="Benoit J.B."/>
            <person name="Bornberg-Bauer E."/>
            <person name="Tobe S.S."/>
        </authorList>
    </citation>
    <scope>NUCLEOTIDE SEQUENCE</scope>
    <source>
        <strain evidence="1">Stay&amp;Tobe</strain>
    </source>
</reference>
<protein>
    <submittedName>
        <fullName evidence="1">Uncharacterized protein</fullName>
    </submittedName>
</protein>
<proteinExistence type="predicted"/>
<reference evidence="1" key="2">
    <citation type="submission" date="2023-05" db="EMBL/GenBank/DDBJ databases">
        <authorList>
            <person name="Fouks B."/>
        </authorList>
    </citation>
    <scope>NUCLEOTIDE SEQUENCE</scope>
    <source>
        <strain evidence="1">Stay&amp;Tobe</strain>
        <tissue evidence="1">Testes</tissue>
    </source>
</reference>
<dbReference type="EMBL" id="JASPKZ010007907">
    <property type="protein sequence ID" value="KAJ9581506.1"/>
    <property type="molecule type" value="Genomic_DNA"/>
</dbReference>
<organism evidence="1 2">
    <name type="scientific">Diploptera punctata</name>
    <name type="common">Pacific beetle cockroach</name>
    <dbReference type="NCBI Taxonomy" id="6984"/>
    <lineage>
        <taxon>Eukaryota</taxon>
        <taxon>Metazoa</taxon>
        <taxon>Ecdysozoa</taxon>
        <taxon>Arthropoda</taxon>
        <taxon>Hexapoda</taxon>
        <taxon>Insecta</taxon>
        <taxon>Pterygota</taxon>
        <taxon>Neoptera</taxon>
        <taxon>Polyneoptera</taxon>
        <taxon>Dictyoptera</taxon>
        <taxon>Blattodea</taxon>
        <taxon>Blaberoidea</taxon>
        <taxon>Blaberidae</taxon>
        <taxon>Diplopterinae</taxon>
        <taxon>Diploptera</taxon>
    </lineage>
</organism>
<comment type="caution">
    <text evidence="1">The sequence shown here is derived from an EMBL/GenBank/DDBJ whole genome shotgun (WGS) entry which is preliminary data.</text>
</comment>
<evidence type="ECO:0000313" key="2">
    <source>
        <dbReference type="Proteomes" id="UP001233999"/>
    </source>
</evidence>
<evidence type="ECO:0000313" key="1">
    <source>
        <dbReference type="EMBL" id="KAJ9581506.1"/>
    </source>
</evidence>